<name>A0ABR3ZXQ0_9LECA</name>
<evidence type="ECO:0000313" key="4">
    <source>
        <dbReference type="Proteomes" id="UP001590950"/>
    </source>
</evidence>
<feature type="compositionally biased region" description="Low complexity" evidence="1">
    <location>
        <begin position="270"/>
        <end position="280"/>
    </location>
</feature>
<dbReference type="EMBL" id="JBEFKJ010000040">
    <property type="protein sequence ID" value="KAL2037476.1"/>
    <property type="molecule type" value="Genomic_DNA"/>
</dbReference>
<feature type="signal peptide" evidence="2">
    <location>
        <begin position="1"/>
        <end position="20"/>
    </location>
</feature>
<organism evidence="3 4">
    <name type="scientific">Stereocaulon virgatum</name>
    <dbReference type="NCBI Taxonomy" id="373712"/>
    <lineage>
        <taxon>Eukaryota</taxon>
        <taxon>Fungi</taxon>
        <taxon>Dikarya</taxon>
        <taxon>Ascomycota</taxon>
        <taxon>Pezizomycotina</taxon>
        <taxon>Lecanoromycetes</taxon>
        <taxon>OSLEUM clade</taxon>
        <taxon>Lecanoromycetidae</taxon>
        <taxon>Lecanorales</taxon>
        <taxon>Lecanorineae</taxon>
        <taxon>Stereocaulaceae</taxon>
        <taxon>Stereocaulon</taxon>
    </lineage>
</organism>
<dbReference type="Proteomes" id="UP001590950">
    <property type="component" value="Unassembled WGS sequence"/>
</dbReference>
<evidence type="ECO:0000256" key="1">
    <source>
        <dbReference type="SAM" id="MobiDB-lite"/>
    </source>
</evidence>
<feature type="compositionally biased region" description="Low complexity" evidence="1">
    <location>
        <begin position="194"/>
        <end position="205"/>
    </location>
</feature>
<keyword evidence="2" id="KW-0732">Signal</keyword>
<evidence type="ECO:0000313" key="3">
    <source>
        <dbReference type="EMBL" id="KAL2037476.1"/>
    </source>
</evidence>
<feature type="region of interest" description="Disordered" evidence="1">
    <location>
        <begin position="185"/>
        <end position="205"/>
    </location>
</feature>
<keyword evidence="4" id="KW-1185">Reference proteome</keyword>
<feature type="compositionally biased region" description="Low complexity" evidence="1">
    <location>
        <begin position="324"/>
        <end position="349"/>
    </location>
</feature>
<comment type="caution">
    <text evidence="3">The sequence shown here is derived from an EMBL/GenBank/DDBJ whole genome shotgun (WGS) entry which is preliminary data.</text>
</comment>
<feature type="chain" id="PRO_5046421287" evidence="2">
    <location>
        <begin position="21"/>
        <end position="636"/>
    </location>
</feature>
<protein>
    <submittedName>
        <fullName evidence="3">Uncharacterized protein</fullName>
    </submittedName>
</protein>
<gene>
    <name evidence="3" type="ORF">N7G274_009757</name>
</gene>
<proteinExistence type="predicted"/>
<reference evidence="3 4" key="1">
    <citation type="submission" date="2024-09" db="EMBL/GenBank/DDBJ databases">
        <title>Rethinking Asexuality: The Enigmatic Case of Functional Sexual Genes in Lepraria (Stereocaulaceae).</title>
        <authorList>
            <person name="Doellman M."/>
            <person name="Sun Y."/>
            <person name="Barcenas-Pena A."/>
            <person name="Lumbsch H.T."/>
            <person name="Grewe F."/>
        </authorList>
    </citation>
    <scope>NUCLEOTIDE SEQUENCE [LARGE SCALE GENOMIC DNA]</scope>
    <source>
        <strain evidence="3 4">Mercado 3170</strain>
    </source>
</reference>
<feature type="region of interest" description="Disordered" evidence="1">
    <location>
        <begin position="320"/>
        <end position="351"/>
    </location>
</feature>
<sequence length="636" mass="62490">MFLTTSLAWLSIRCILGTLAEPQIVINPGSPDLPPGSMIGSFVPVSVISSDLPPLPVIISTPAPVTNQRSGDVPVETVGTPVMVGSSAPVSLPPGVVAGPAVMASVPAASLATLESRTPVISPPSAISAAPPIPQSLVVPQAAILTTPAVLLSASDPLPVALAASNPPPAVAPASTSSAPVAAAVASNPPPAVAPASTSSAPAVLPSASDPLPVTSAASNAPPAVAPASTSSAPVAAAVASNPPPAVAPASTSSAPVAAAVASNPPPAVAPVSTSSAPAVLPSASDPLPVAPAASNPPPAVVPASTSSAPVAAAVASNPPPVVAPASNSSASAVLPSASDPLPVTSAASNPPPAVAPALISSGPVLVPVVSDLSTALFSITASSLQPVALPSPTASSSGTMESVLPANRTTTPVGTHEMPGYQDYLVKVLAVVPSDIRNQAPKPSITVAYPLISSFPPAKPANPVSGRRKEITYTTPGTNVSIVATLAGPQDAPTIDPTTYEYTIGSMRYYIAAQLNATGDLPLGSSQDPFFWDIGYGAWCEFNSNPDTGPEGPHHLTYGVVVAALDGIKLGLLLAGWYELAFVEIGVAGRGVVGMALVAPNLAPYGSPNVENVEDAFKALGSVVQGSPVYGGEAH</sequence>
<feature type="region of interest" description="Disordered" evidence="1">
    <location>
        <begin position="261"/>
        <end position="280"/>
    </location>
</feature>
<accession>A0ABR3ZXQ0</accession>
<evidence type="ECO:0000256" key="2">
    <source>
        <dbReference type="SAM" id="SignalP"/>
    </source>
</evidence>